<feature type="transmembrane region" description="Helical" evidence="1">
    <location>
        <begin position="91"/>
        <end position="109"/>
    </location>
</feature>
<protein>
    <submittedName>
        <fullName evidence="3">Uncharacterized protein</fullName>
    </submittedName>
</protein>
<evidence type="ECO:0000256" key="1">
    <source>
        <dbReference type="SAM" id="Phobius"/>
    </source>
</evidence>
<proteinExistence type="predicted"/>
<evidence type="ECO:0000256" key="2">
    <source>
        <dbReference type="SAM" id="SignalP"/>
    </source>
</evidence>
<organism evidence="3">
    <name type="scientific">Candidatus Electrothrix aestuarii</name>
    <dbReference type="NCBI Taxonomy" id="3062594"/>
    <lineage>
        <taxon>Bacteria</taxon>
        <taxon>Pseudomonadati</taxon>
        <taxon>Thermodesulfobacteriota</taxon>
        <taxon>Desulfobulbia</taxon>
        <taxon>Desulfobulbales</taxon>
        <taxon>Desulfobulbaceae</taxon>
        <taxon>Candidatus Electrothrix</taxon>
    </lineage>
</organism>
<evidence type="ECO:0000313" key="3">
    <source>
        <dbReference type="EMBL" id="XCN71575.1"/>
    </source>
</evidence>
<accession>A0AAU8LRX6</accession>
<feature type="chain" id="PRO_5044020658" evidence="2">
    <location>
        <begin position="24"/>
        <end position="225"/>
    </location>
</feature>
<keyword evidence="1" id="KW-0472">Membrane</keyword>
<sequence length="225" mass="24842">MNMKYLALLLVLLASLAPMRASSEIKQSNKSNVSTAKYSNTSVREPTINQIKQEIDSLKTIIEIQKQELVHQKKALEAIISKRQANSKTTSFTALGVVIAALIAGIFAFRNQNKQAAQERLLKAIEIIMSSANGYQADIRKRNLAVFLDDATRQHLKDIGNDFSGPEFTSLSLNLAQAMSEKADSPEEVLSIWQSILKGKTAITSVVYPENLKVNQVDTKNAHAK</sequence>
<keyword evidence="1" id="KW-1133">Transmembrane helix</keyword>
<gene>
    <name evidence="3" type="ORF">Q3M24_14795</name>
</gene>
<feature type="signal peptide" evidence="2">
    <location>
        <begin position="1"/>
        <end position="23"/>
    </location>
</feature>
<dbReference type="EMBL" id="CP159373">
    <property type="protein sequence ID" value="XCN71575.1"/>
    <property type="molecule type" value="Genomic_DNA"/>
</dbReference>
<dbReference type="KEGG" id="eaj:Q3M24_14795"/>
<reference evidence="3" key="2">
    <citation type="submission" date="2024-06" db="EMBL/GenBank/DDBJ databases">
        <authorList>
            <person name="Plum-Jensen L.E."/>
            <person name="Schramm A."/>
            <person name="Marshall I.P.G."/>
        </authorList>
    </citation>
    <scope>NUCLEOTIDE SEQUENCE</scope>
    <source>
        <strain evidence="3">Rat1</strain>
    </source>
</reference>
<reference evidence="3" key="1">
    <citation type="journal article" date="2024" name="Syst. Appl. Microbiol.">
        <title>First single-strain enrichments of Electrothrix cable bacteria, description of E. aestuarii sp. nov. and E. rattekaaiensis sp. nov., and proposal of a cable bacteria taxonomy following the rules of the SeqCode.</title>
        <authorList>
            <person name="Plum-Jensen L.E."/>
            <person name="Schramm A."/>
            <person name="Marshall I.P.G."/>
        </authorList>
    </citation>
    <scope>NUCLEOTIDE SEQUENCE</scope>
    <source>
        <strain evidence="3">Rat1</strain>
    </source>
</reference>
<keyword evidence="1" id="KW-0812">Transmembrane</keyword>
<keyword evidence="2" id="KW-0732">Signal</keyword>
<dbReference type="AlphaFoldDB" id="A0AAU8LRX6"/>
<name>A0AAU8LRX6_9BACT</name>